<protein>
    <recommendedName>
        <fullName evidence="3">S-layer protein N-terminal domain-containing protein</fullName>
    </recommendedName>
</protein>
<gene>
    <name evidence="1" type="ORF">COW69_01915</name>
</gene>
<comment type="caution">
    <text evidence="1">The sequence shown here is derived from an EMBL/GenBank/DDBJ whole genome shotgun (WGS) entry which is preliminary data.</text>
</comment>
<organism evidence="1 2">
    <name type="scientific">Huberarchaeum crystalense</name>
    <dbReference type="NCBI Taxonomy" id="2014257"/>
    <lineage>
        <taxon>Archaea</taxon>
        <taxon>Candidatus Huberarchaeota</taxon>
        <taxon>Candidatus Huberarchaeia</taxon>
        <taxon>Candidatus Huberarchaeales</taxon>
        <taxon>Candidatus Huberarchaeaceae</taxon>
        <taxon>Candidatus Huberarchaeum</taxon>
    </lineage>
</organism>
<reference evidence="1 2" key="1">
    <citation type="submission" date="2017-09" db="EMBL/GenBank/DDBJ databases">
        <title>Depth-based differentiation of microbial function through sediment-hosted aquifers and enrichment of novel symbionts in the deep terrestrial subsurface.</title>
        <authorList>
            <person name="Probst A.J."/>
            <person name="Ladd B."/>
            <person name="Jarett J.K."/>
            <person name="Geller-Mcgrath D.E."/>
            <person name="Sieber C.M."/>
            <person name="Emerson J.B."/>
            <person name="Anantharaman K."/>
            <person name="Thomas B.C."/>
            <person name="Malmstrom R."/>
            <person name="Stieglmeier M."/>
            <person name="Klingl A."/>
            <person name="Woyke T."/>
            <person name="Ryan C.M."/>
            <person name="Banfield J.F."/>
        </authorList>
    </citation>
    <scope>NUCLEOTIDE SEQUENCE [LARGE SCALE GENOMIC DNA]</scope>
    <source>
        <strain evidence="1">CG18_big_fil_WC_8_21_14_2_50_31_19</strain>
    </source>
</reference>
<accession>A0A2G9LK03</accession>
<evidence type="ECO:0000313" key="1">
    <source>
        <dbReference type="EMBL" id="PIN66510.1"/>
    </source>
</evidence>
<dbReference type="EMBL" id="PCUF01000025">
    <property type="protein sequence ID" value="PIN66510.1"/>
    <property type="molecule type" value="Genomic_DNA"/>
</dbReference>
<name>A0A2G9LK03_HUBC1</name>
<feature type="non-terminal residue" evidence="1">
    <location>
        <position position="263"/>
    </location>
</feature>
<evidence type="ECO:0000313" key="2">
    <source>
        <dbReference type="Proteomes" id="UP000229789"/>
    </source>
</evidence>
<dbReference type="Proteomes" id="UP000229789">
    <property type="component" value="Unassembled WGS sequence"/>
</dbReference>
<sequence length="263" mass="27284">MSKLKKIIGATALVATLGFAGATTFAADLSDIPGAMISDHEMPTIVIGQDAKVADVLSAIDVAAVLANVKEESTTDAGTVEFSTASGTASNTKIETPNIGTSKAFSDIALSGGKVKYTLNDNDEEVDFKTYISVENTTTGYDTDNGIKASVAVKNFKYTIDFTKTNADGVNVNDTADTDTTNKEINIFGGSYTLDALTSSEISFSPGVEQTVNENQEISFCGKKLKFTNICCDCYGGNGGVQVTNIDTGTTTSVSAGQGGAYG</sequence>
<evidence type="ECO:0008006" key="3">
    <source>
        <dbReference type="Google" id="ProtNLM"/>
    </source>
</evidence>
<proteinExistence type="predicted"/>
<dbReference type="AlphaFoldDB" id="A0A2G9LK03"/>